<reference evidence="1 2" key="1">
    <citation type="submission" date="2014-12" db="EMBL/GenBank/DDBJ databases">
        <title>Draft Genome Sequences of Five Spore-Forming Food Isolates of Bacillus pumilus.</title>
        <authorList>
            <person name="de Jong A."/>
            <person name="van Heel A.J."/>
            <person name="Montalban-Lopez M."/>
            <person name="Krawczyk A.O."/>
            <person name="Berendsen E.M."/>
            <person name="Wells-Bennik M."/>
            <person name="Kuipers O.P."/>
        </authorList>
    </citation>
    <scope>NUCLEOTIDE SEQUENCE [LARGE SCALE GENOMIC DNA]</scope>
    <source>
        <strain evidence="1 2">B4127</strain>
    </source>
</reference>
<evidence type="ECO:0000313" key="1">
    <source>
        <dbReference type="EMBL" id="KIL14016.1"/>
    </source>
</evidence>
<sequence>MKVLSVTFFSLSYAFIEMGKRKAIWYNGKRTYGWIGDM</sequence>
<name>A0AB34QRV7_BACPU</name>
<dbReference type="AlphaFoldDB" id="A0AB34QRV7"/>
<evidence type="ECO:0000313" key="2">
    <source>
        <dbReference type="Proteomes" id="UP000031978"/>
    </source>
</evidence>
<gene>
    <name evidence="1" type="ORF">B4127_1975</name>
</gene>
<dbReference type="EMBL" id="JXCL01000037">
    <property type="protein sequence ID" value="KIL14016.1"/>
    <property type="molecule type" value="Genomic_DNA"/>
</dbReference>
<organism evidence="1 2">
    <name type="scientific">Bacillus pumilus</name>
    <name type="common">Bacillus mesentericus</name>
    <dbReference type="NCBI Taxonomy" id="1408"/>
    <lineage>
        <taxon>Bacteria</taxon>
        <taxon>Bacillati</taxon>
        <taxon>Bacillota</taxon>
        <taxon>Bacilli</taxon>
        <taxon>Bacillales</taxon>
        <taxon>Bacillaceae</taxon>
        <taxon>Bacillus</taxon>
    </lineage>
</organism>
<comment type="caution">
    <text evidence="1">The sequence shown here is derived from an EMBL/GenBank/DDBJ whole genome shotgun (WGS) entry which is preliminary data.</text>
</comment>
<protein>
    <submittedName>
        <fullName evidence="1">Uncharacterized protein</fullName>
    </submittedName>
</protein>
<dbReference type="Proteomes" id="UP000031978">
    <property type="component" value="Unassembled WGS sequence"/>
</dbReference>
<proteinExistence type="predicted"/>
<accession>A0AB34QRV7</accession>